<evidence type="ECO:0000313" key="2">
    <source>
        <dbReference type="EMBL" id="KAK0045861.1"/>
    </source>
</evidence>
<feature type="compositionally biased region" description="Basic and acidic residues" evidence="1">
    <location>
        <begin position="161"/>
        <end position="170"/>
    </location>
</feature>
<dbReference type="Proteomes" id="UP001233172">
    <property type="component" value="Unassembled WGS sequence"/>
</dbReference>
<keyword evidence="3" id="KW-1185">Reference proteome</keyword>
<feature type="compositionally biased region" description="Polar residues" evidence="1">
    <location>
        <begin position="37"/>
        <end position="47"/>
    </location>
</feature>
<comment type="caution">
    <text evidence="2">The sequence shown here is derived from an EMBL/GenBank/DDBJ whole genome shotgun (WGS) entry which is preliminary data.</text>
</comment>
<feature type="compositionally biased region" description="Basic and acidic residues" evidence="1">
    <location>
        <begin position="48"/>
        <end position="93"/>
    </location>
</feature>
<organism evidence="2 3">
    <name type="scientific">Biomphalaria pfeifferi</name>
    <name type="common">Bloodfluke planorb</name>
    <name type="synonym">Freshwater snail</name>
    <dbReference type="NCBI Taxonomy" id="112525"/>
    <lineage>
        <taxon>Eukaryota</taxon>
        <taxon>Metazoa</taxon>
        <taxon>Spiralia</taxon>
        <taxon>Lophotrochozoa</taxon>
        <taxon>Mollusca</taxon>
        <taxon>Gastropoda</taxon>
        <taxon>Heterobranchia</taxon>
        <taxon>Euthyneura</taxon>
        <taxon>Panpulmonata</taxon>
        <taxon>Hygrophila</taxon>
        <taxon>Lymnaeoidea</taxon>
        <taxon>Planorbidae</taxon>
        <taxon>Biomphalaria</taxon>
    </lineage>
</organism>
<reference evidence="2" key="2">
    <citation type="submission" date="2023-04" db="EMBL/GenBank/DDBJ databases">
        <authorList>
            <person name="Bu L."/>
            <person name="Lu L."/>
            <person name="Laidemitt M.R."/>
            <person name="Zhang S.M."/>
            <person name="Mutuku M."/>
            <person name="Mkoji G."/>
            <person name="Steinauer M."/>
            <person name="Loker E.S."/>
        </authorList>
    </citation>
    <scope>NUCLEOTIDE SEQUENCE</scope>
    <source>
        <strain evidence="2">KasaAsao</strain>
        <tissue evidence="2">Whole Snail</tissue>
    </source>
</reference>
<dbReference type="AlphaFoldDB" id="A0AAD8F0H3"/>
<accession>A0AAD8F0H3</accession>
<feature type="compositionally biased region" description="Basic and acidic residues" evidence="1">
    <location>
        <begin position="177"/>
        <end position="190"/>
    </location>
</feature>
<sequence>MDVLERKVFCQQSIEPEEDGQRNLAFVSDELPSSDTVALAKVQNNKYRFSDHKLEKDSEKKDSKEKDSEKKDSKEKDSEEKDSKERVTKDNTLLDKVASSNQSDLTVGDVSDPNNQKESDYNTGVVSDKAGSYNEKNSHTDAVLDELTTYKESKTTAVVVSEKKTEDKEGGLTAETVSEKQLDGEEEKRK</sequence>
<feature type="non-terminal residue" evidence="2">
    <location>
        <position position="190"/>
    </location>
</feature>
<feature type="region of interest" description="Disordered" evidence="1">
    <location>
        <begin position="159"/>
        <end position="190"/>
    </location>
</feature>
<gene>
    <name evidence="2" type="ORF">Bpfe_024693</name>
</gene>
<evidence type="ECO:0000256" key="1">
    <source>
        <dbReference type="SAM" id="MobiDB-lite"/>
    </source>
</evidence>
<name>A0AAD8F0H3_BIOPF</name>
<feature type="region of interest" description="Disordered" evidence="1">
    <location>
        <begin position="37"/>
        <end position="140"/>
    </location>
</feature>
<proteinExistence type="predicted"/>
<reference evidence="2" key="1">
    <citation type="journal article" date="2023" name="PLoS Negl. Trop. Dis.">
        <title>A genome sequence for Biomphalaria pfeifferi, the major vector snail for the human-infecting parasite Schistosoma mansoni.</title>
        <authorList>
            <person name="Bu L."/>
            <person name="Lu L."/>
            <person name="Laidemitt M.R."/>
            <person name="Zhang S.M."/>
            <person name="Mutuku M."/>
            <person name="Mkoji G."/>
            <person name="Steinauer M."/>
            <person name="Loker E.S."/>
        </authorList>
    </citation>
    <scope>NUCLEOTIDE SEQUENCE</scope>
    <source>
        <strain evidence="2">KasaAsao</strain>
    </source>
</reference>
<protein>
    <submittedName>
        <fullName evidence="2">Myb-like protein X</fullName>
    </submittedName>
</protein>
<evidence type="ECO:0000313" key="3">
    <source>
        <dbReference type="Proteomes" id="UP001233172"/>
    </source>
</evidence>
<dbReference type="EMBL" id="JASAOG010000174">
    <property type="protein sequence ID" value="KAK0045861.1"/>
    <property type="molecule type" value="Genomic_DNA"/>
</dbReference>